<dbReference type="InterPro" id="IPR047650">
    <property type="entry name" value="Transpos_IS110"/>
</dbReference>
<organism evidence="2 3">
    <name type="scientific">Clostridium frigoris</name>
    <dbReference type="NCBI Taxonomy" id="205327"/>
    <lineage>
        <taxon>Bacteria</taxon>
        <taxon>Bacillati</taxon>
        <taxon>Bacillota</taxon>
        <taxon>Clostridia</taxon>
        <taxon>Eubacteriales</taxon>
        <taxon>Clostridiaceae</taxon>
        <taxon>Clostridium</taxon>
    </lineage>
</organism>
<feature type="non-terminal residue" evidence="2">
    <location>
        <position position="1"/>
    </location>
</feature>
<dbReference type="PANTHER" id="PTHR33055">
    <property type="entry name" value="TRANSPOSASE FOR INSERTION SEQUENCE ELEMENT IS1111A"/>
    <property type="match status" value="1"/>
</dbReference>
<dbReference type="InterPro" id="IPR003346">
    <property type="entry name" value="Transposase_20"/>
</dbReference>
<gene>
    <name evidence="2" type="ORF">KPL37_19545</name>
</gene>
<evidence type="ECO:0000259" key="1">
    <source>
        <dbReference type="Pfam" id="PF02371"/>
    </source>
</evidence>
<comment type="caution">
    <text evidence="2">The sequence shown here is derived from an EMBL/GenBank/DDBJ whole genome shotgun (WGS) entry which is preliminary data.</text>
</comment>
<accession>A0ABS6BZ16</accession>
<dbReference type="Proteomes" id="UP000776252">
    <property type="component" value="Unassembled WGS sequence"/>
</dbReference>
<dbReference type="Pfam" id="PF02371">
    <property type="entry name" value="Transposase_20"/>
    <property type="match status" value="1"/>
</dbReference>
<name>A0ABS6BZ16_9CLOT</name>
<reference evidence="2 3" key="1">
    <citation type="submission" date="2021-06" db="EMBL/GenBank/DDBJ databases">
        <title>Clostridia strains as spoilage organisms.</title>
        <authorList>
            <person name="Wambui J."/>
            <person name="Stephan R."/>
            <person name="Stevens M.J.A."/>
        </authorList>
    </citation>
    <scope>NUCLEOTIDE SEQUENCE [LARGE SCALE GENOMIC DNA]</scope>
    <source>
        <strain evidence="2 3">DSM 14204</strain>
    </source>
</reference>
<sequence length="131" mass="15050">IMTAAGFIAEVGDIKRFTHPSQIQKLAGLNLIENSSGKHKGKTSISKRGRSRLRALLFRVIMPLVSKNNEFKMLHEYYTNRKENPLKKKQSLILLCCKLIRIFFTVITKKVEYNPQKLMKDTGFNLQLNVA</sequence>
<dbReference type="EMBL" id="JAHLDV010000150">
    <property type="protein sequence ID" value="MBU3161861.1"/>
    <property type="molecule type" value="Genomic_DNA"/>
</dbReference>
<keyword evidence="3" id="KW-1185">Reference proteome</keyword>
<evidence type="ECO:0000313" key="3">
    <source>
        <dbReference type="Proteomes" id="UP000776252"/>
    </source>
</evidence>
<evidence type="ECO:0000313" key="2">
    <source>
        <dbReference type="EMBL" id="MBU3161861.1"/>
    </source>
</evidence>
<protein>
    <submittedName>
        <fullName evidence="2">IS110 family transposase</fullName>
    </submittedName>
</protein>
<feature type="domain" description="Transposase IS116/IS110/IS902 C-terminal" evidence="1">
    <location>
        <begin position="2"/>
        <end position="74"/>
    </location>
</feature>
<dbReference type="RefSeq" id="WP_216151721.1">
    <property type="nucleotide sequence ID" value="NZ_JAHLDV010000150.1"/>
</dbReference>
<proteinExistence type="predicted"/>